<keyword evidence="5" id="KW-0143">Chaperone</keyword>
<dbReference type="AlphaFoldDB" id="A0A0F7H1H0"/>
<dbReference type="PROSITE" id="PS50076">
    <property type="entry name" value="DNAJ_2"/>
    <property type="match status" value="1"/>
</dbReference>
<dbReference type="InterPro" id="IPR001623">
    <property type="entry name" value="DnaJ_domain"/>
</dbReference>
<dbReference type="SUPFAM" id="SSF46565">
    <property type="entry name" value="Chaperone J-domain"/>
    <property type="match status" value="1"/>
</dbReference>
<proteinExistence type="evidence at transcript level"/>
<feature type="transmembrane region" description="Helical" evidence="7">
    <location>
        <begin position="241"/>
        <end position="264"/>
    </location>
</feature>
<dbReference type="GO" id="GO:0016020">
    <property type="term" value="C:membrane"/>
    <property type="evidence" value="ECO:0007669"/>
    <property type="project" value="UniProtKB-SubCell"/>
</dbReference>
<sequence length="269" mass="30446">MASTTTPPHASPYSLLPRNQLNQSKTHHFLRQTPITPRRRNKSHGGCGGSCFRVSATATEGPDNSSGPWKPQPGVDTRIHWENEEDGWIGGSGGSSNAEQKRFSEEEEKKSLLGEKFADLLNESSDSHYQFLGVAAEADMEEIKAAYRRLSKEYHPDTTSLPLKAASDKFMKLRQVYDTLSDADKRSFYDWTLAQEAASRKAEKMRMNIEDPYQQEIDNYVPVPEMVDRLDGRNLDLSDQAMTALTFDIVVIIFSFCCIIYALFFKEPY</sequence>
<dbReference type="InterPro" id="IPR036869">
    <property type="entry name" value="J_dom_sf"/>
</dbReference>
<gene>
    <name evidence="9" type="primary">NDHT</name>
</gene>
<keyword evidence="4 7" id="KW-0472">Membrane</keyword>
<feature type="domain" description="J" evidence="8">
    <location>
        <begin position="127"/>
        <end position="193"/>
    </location>
</feature>
<evidence type="ECO:0000259" key="8">
    <source>
        <dbReference type="PROSITE" id="PS50076"/>
    </source>
</evidence>
<dbReference type="Gene3D" id="1.10.287.110">
    <property type="entry name" value="DnaJ domain"/>
    <property type="match status" value="1"/>
</dbReference>
<evidence type="ECO:0000256" key="1">
    <source>
        <dbReference type="ARBA" id="ARBA00004167"/>
    </source>
</evidence>
<dbReference type="EMBL" id="KM593355">
    <property type="protein sequence ID" value="AKG63528.1"/>
    <property type="molecule type" value="mRNA"/>
</dbReference>
<reference evidence="9" key="1">
    <citation type="journal article" date="2015" name="BMC Plant Biol.">
        <title>NDH expression marks major transitions in plant evolution and reveals coordinate intracellular gene loss.</title>
        <authorList>
            <person name="Ruhlman T.A."/>
            <person name="Chang W.J."/>
            <person name="Chen J.J."/>
            <person name="Huang Y.T."/>
            <person name="Chan M.T."/>
            <person name="Zhang J."/>
            <person name="Liao D.C."/>
            <person name="Blazier J.C."/>
            <person name="Jin X."/>
            <person name="Shih M.C."/>
            <person name="Jansen R.K."/>
            <person name="Lin C.S."/>
        </authorList>
    </citation>
    <scope>NUCLEOTIDE SEQUENCE</scope>
</reference>
<dbReference type="PROSITE" id="PS00636">
    <property type="entry name" value="DNAJ_1"/>
    <property type="match status" value="1"/>
</dbReference>
<evidence type="ECO:0000256" key="6">
    <source>
        <dbReference type="SAM" id="MobiDB-lite"/>
    </source>
</evidence>
<name>A0A0F7H1H0_9ROSI</name>
<dbReference type="CDD" id="cd06257">
    <property type="entry name" value="DnaJ"/>
    <property type="match status" value="1"/>
</dbReference>
<dbReference type="PANTHER" id="PTHR45283">
    <property type="entry name" value="NAD(P)H-QUINONE OXIDOREDUCTASE SUBUNIT T, CHLOROPLASTIC"/>
    <property type="match status" value="1"/>
</dbReference>
<dbReference type="InterPro" id="IPR018253">
    <property type="entry name" value="DnaJ_domain_CS"/>
</dbReference>
<evidence type="ECO:0000256" key="4">
    <source>
        <dbReference type="ARBA" id="ARBA00023136"/>
    </source>
</evidence>
<evidence type="ECO:0000256" key="2">
    <source>
        <dbReference type="ARBA" id="ARBA00022692"/>
    </source>
</evidence>
<feature type="region of interest" description="Disordered" evidence="6">
    <location>
        <begin position="85"/>
        <end position="107"/>
    </location>
</feature>
<feature type="region of interest" description="Disordered" evidence="6">
    <location>
        <begin position="1"/>
        <end position="24"/>
    </location>
</feature>
<protein>
    <submittedName>
        <fullName evidence="9">Chaperone DnaJ-domain superfamily protein</fullName>
    </submittedName>
</protein>
<organism evidence="9">
    <name type="scientific">Monsonia marlothii</name>
    <dbReference type="NCBI Taxonomy" id="163685"/>
    <lineage>
        <taxon>Eukaryota</taxon>
        <taxon>Viridiplantae</taxon>
        <taxon>Streptophyta</taxon>
        <taxon>Embryophyta</taxon>
        <taxon>Tracheophyta</taxon>
        <taxon>Spermatophyta</taxon>
        <taxon>Magnoliopsida</taxon>
        <taxon>eudicotyledons</taxon>
        <taxon>Gunneridae</taxon>
        <taxon>Pentapetalae</taxon>
        <taxon>rosids</taxon>
        <taxon>malvids</taxon>
        <taxon>Geraniales</taxon>
        <taxon>Geraniaceae</taxon>
        <taxon>Monsonia</taxon>
    </lineage>
</organism>
<evidence type="ECO:0000256" key="3">
    <source>
        <dbReference type="ARBA" id="ARBA00022989"/>
    </source>
</evidence>
<comment type="subcellular location">
    <subcellularLocation>
        <location evidence="1">Membrane</location>
        <topology evidence="1">Single-pass membrane protein</topology>
    </subcellularLocation>
</comment>
<dbReference type="PANTHER" id="PTHR45283:SF1">
    <property type="entry name" value="NAD(P)H-QUINONE OXIDOREDUCTASE SUBUNIT T, CHLOROPLASTIC"/>
    <property type="match status" value="1"/>
</dbReference>
<dbReference type="Pfam" id="PF00226">
    <property type="entry name" value="DnaJ"/>
    <property type="match status" value="1"/>
</dbReference>
<dbReference type="SMART" id="SM00271">
    <property type="entry name" value="DnaJ"/>
    <property type="match status" value="1"/>
</dbReference>
<evidence type="ECO:0000256" key="5">
    <source>
        <dbReference type="ARBA" id="ARBA00023186"/>
    </source>
</evidence>
<dbReference type="PRINTS" id="PR00625">
    <property type="entry name" value="JDOMAIN"/>
</dbReference>
<evidence type="ECO:0000256" key="7">
    <source>
        <dbReference type="SAM" id="Phobius"/>
    </source>
</evidence>
<evidence type="ECO:0000313" key="9">
    <source>
        <dbReference type="EMBL" id="AKG63528.1"/>
    </source>
</evidence>
<keyword evidence="2 7" id="KW-0812">Transmembrane</keyword>
<accession>A0A0F7H1H0</accession>
<keyword evidence="3 7" id="KW-1133">Transmembrane helix</keyword>
<dbReference type="FunFam" id="1.10.287.110:FF:000087">
    <property type="entry name" value="DnaJ homolog subfamily C member 4"/>
    <property type="match status" value="1"/>
</dbReference>
<dbReference type="InterPro" id="IPR044618">
    <property type="entry name" value="NdhT-like"/>
</dbReference>